<feature type="region of interest" description="Disordered" evidence="1">
    <location>
        <begin position="1"/>
        <end position="68"/>
    </location>
</feature>
<feature type="compositionally biased region" description="Polar residues" evidence="1">
    <location>
        <begin position="35"/>
        <end position="57"/>
    </location>
</feature>
<protein>
    <submittedName>
        <fullName evidence="2">Uncharacterized protein</fullName>
    </submittedName>
</protein>
<gene>
    <name evidence="2" type="ORF">HIM_04880</name>
</gene>
<keyword evidence="3" id="KW-1185">Reference proteome</keyword>
<reference evidence="2 3" key="1">
    <citation type="journal article" date="2014" name="Genome Biol. Evol.">
        <title>Comparative genomics and transcriptomics analyses reveal divergent lifestyle features of nematode endoparasitic fungus Hirsutella minnesotensis.</title>
        <authorList>
            <person name="Lai Y."/>
            <person name="Liu K."/>
            <person name="Zhang X."/>
            <person name="Zhang X."/>
            <person name="Li K."/>
            <person name="Wang N."/>
            <person name="Shu C."/>
            <person name="Wu Y."/>
            <person name="Wang C."/>
            <person name="Bushley K.E."/>
            <person name="Xiang M."/>
            <person name="Liu X."/>
        </authorList>
    </citation>
    <scope>NUCLEOTIDE SEQUENCE [LARGE SCALE GENOMIC DNA]</scope>
    <source>
        <strain evidence="2 3">3608</strain>
    </source>
</reference>
<sequence length="102" mass="10644">MSSRSYSIGSALSSASQVSTAATTCHGEHEPQAAKMTSQGASGAADTSVQTATTSETPDSHDGSQVVVLRKMGDKRLVTRVKKRSGSLVIDSRSFADVVRKD</sequence>
<dbReference type="Proteomes" id="UP000054481">
    <property type="component" value="Unassembled WGS sequence"/>
</dbReference>
<proteinExistence type="predicted"/>
<evidence type="ECO:0000313" key="2">
    <source>
        <dbReference type="EMBL" id="KJZ75723.1"/>
    </source>
</evidence>
<dbReference type="EMBL" id="KQ030515">
    <property type="protein sequence ID" value="KJZ75723.1"/>
    <property type="molecule type" value="Genomic_DNA"/>
</dbReference>
<accession>A0A0F7ZUZ5</accession>
<dbReference type="AlphaFoldDB" id="A0A0F7ZUZ5"/>
<name>A0A0F7ZUZ5_9HYPO</name>
<organism evidence="2 3">
    <name type="scientific">Hirsutella minnesotensis 3608</name>
    <dbReference type="NCBI Taxonomy" id="1043627"/>
    <lineage>
        <taxon>Eukaryota</taxon>
        <taxon>Fungi</taxon>
        <taxon>Dikarya</taxon>
        <taxon>Ascomycota</taxon>
        <taxon>Pezizomycotina</taxon>
        <taxon>Sordariomycetes</taxon>
        <taxon>Hypocreomycetidae</taxon>
        <taxon>Hypocreales</taxon>
        <taxon>Ophiocordycipitaceae</taxon>
        <taxon>Hirsutella</taxon>
    </lineage>
</organism>
<feature type="compositionally biased region" description="Low complexity" evidence="1">
    <location>
        <begin position="1"/>
        <end position="22"/>
    </location>
</feature>
<evidence type="ECO:0000256" key="1">
    <source>
        <dbReference type="SAM" id="MobiDB-lite"/>
    </source>
</evidence>
<evidence type="ECO:0000313" key="3">
    <source>
        <dbReference type="Proteomes" id="UP000054481"/>
    </source>
</evidence>